<proteinExistence type="predicted"/>
<evidence type="ECO:0000313" key="2">
    <source>
        <dbReference type="EMBL" id="MPN13714.1"/>
    </source>
</evidence>
<gene>
    <name evidence="2" type="ORF">SDC9_161038</name>
</gene>
<organism evidence="2">
    <name type="scientific">bioreactor metagenome</name>
    <dbReference type="NCBI Taxonomy" id="1076179"/>
    <lineage>
        <taxon>unclassified sequences</taxon>
        <taxon>metagenomes</taxon>
        <taxon>ecological metagenomes</taxon>
    </lineage>
</organism>
<evidence type="ECO:0000256" key="1">
    <source>
        <dbReference type="SAM" id="Phobius"/>
    </source>
</evidence>
<keyword evidence="1" id="KW-0472">Membrane</keyword>
<keyword evidence="1" id="KW-1133">Transmembrane helix</keyword>
<sequence length="197" mass="22274">MKKSNIILVATEALLLVVLLFLFIYGKRIEEKRNVEPIYVEKPELPDFSVIVVKNNARLDLSSGDSPQLDIYRSDVNQTIDDFCTITNDTLHIFHESVSVRSSGIHSIIGDSAMHIYVNSYDTDTLSLDLRNSYLKLSPGIQDRTHINMLKINLKDKSTIRMNKVTVENLQLAVDDDSFIDTDLAIIKSTSKLDTND</sequence>
<dbReference type="Gene3D" id="2.160.20.120">
    <property type="match status" value="1"/>
</dbReference>
<name>A0A645FN12_9ZZZZ</name>
<dbReference type="EMBL" id="VSSQ01060255">
    <property type="protein sequence ID" value="MPN13714.1"/>
    <property type="molecule type" value="Genomic_DNA"/>
</dbReference>
<accession>A0A645FN12</accession>
<reference evidence="2" key="1">
    <citation type="submission" date="2019-08" db="EMBL/GenBank/DDBJ databases">
        <authorList>
            <person name="Kucharzyk K."/>
            <person name="Murdoch R.W."/>
            <person name="Higgins S."/>
            <person name="Loffler F."/>
        </authorList>
    </citation>
    <scope>NUCLEOTIDE SEQUENCE</scope>
</reference>
<keyword evidence="1" id="KW-0812">Transmembrane</keyword>
<feature type="transmembrane region" description="Helical" evidence="1">
    <location>
        <begin position="6"/>
        <end position="25"/>
    </location>
</feature>
<comment type="caution">
    <text evidence="2">The sequence shown here is derived from an EMBL/GenBank/DDBJ whole genome shotgun (WGS) entry which is preliminary data.</text>
</comment>
<protein>
    <submittedName>
        <fullName evidence="2">Uncharacterized protein</fullName>
    </submittedName>
</protein>
<dbReference type="AlphaFoldDB" id="A0A645FN12"/>